<dbReference type="InterPro" id="IPR003789">
    <property type="entry name" value="Asn/Gln_tRNA_amidoTrase-B-like"/>
</dbReference>
<dbReference type="InterPro" id="IPR023168">
    <property type="entry name" value="GatB_Yqey_C_2"/>
</dbReference>
<dbReference type="EMBL" id="JACBZS010000001">
    <property type="protein sequence ID" value="NYI71412.1"/>
    <property type="molecule type" value="Genomic_DNA"/>
</dbReference>
<dbReference type="Gene3D" id="1.10.1510.10">
    <property type="entry name" value="Uncharacterised protein YqeY/AIM41 PF09424, N-terminal domain"/>
    <property type="match status" value="1"/>
</dbReference>
<evidence type="ECO:0000313" key="1">
    <source>
        <dbReference type="EMBL" id="NYI71412.1"/>
    </source>
</evidence>
<proteinExistence type="predicted"/>
<evidence type="ECO:0000313" key="2">
    <source>
        <dbReference type="Proteomes" id="UP000527616"/>
    </source>
</evidence>
<dbReference type="RefSeq" id="WP_179445238.1">
    <property type="nucleotide sequence ID" value="NZ_JACBZS010000001.1"/>
</dbReference>
<protein>
    <recommendedName>
        <fullName evidence="3">GatB/YqeY domain-containing protein</fullName>
    </recommendedName>
</protein>
<dbReference type="InterPro" id="IPR019004">
    <property type="entry name" value="YqeY/Aim41"/>
</dbReference>
<reference evidence="1 2" key="1">
    <citation type="submission" date="2020-07" db="EMBL/GenBank/DDBJ databases">
        <title>Sequencing the genomes of 1000 actinobacteria strains.</title>
        <authorList>
            <person name="Klenk H.-P."/>
        </authorList>
    </citation>
    <scope>NUCLEOTIDE SEQUENCE [LARGE SCALE GENOMIC DNA]</scope>
    <source>
        <strain evidence="1 2">DSM 103164</strain>
    </source>
</reference>
<dbReference type="PANTHER" id="PTHR28055:SF1">
    <property type="entry name" value="ALTERED INHERITANCE OF MITOCHONDRIA PROTEIN 41, MITOCHONDRIAL"/>
    <property type="match status" value="1"/>
</dbReference>
<accession>A0A7Z0D9S0</accession>
<dbReference type="GO" id="GO:0016884">
    <property type="term" value="F:carbon-nitrogen ligase activity, with glutamine as amido-N-donor"/>
    <property type="evidence" value="ECO:0007669"/>
    <property type="project" value="InterPro"/>
</dbReference>
<name>A0A7Z0D9S0_9ACTN</name>
<evidence type="ECO:0008006" key="3">
    <source>
        <dbReference type="Google" id="ProtNLM"/>
    </source>
</evidence>
<dbReference type="Proteomes" id="UP000527616">
    <property type="component" value="Unassembled WGS sequence"/>
</dbReference>
<dbReference type="Pfam" id="PF09424">
    <property type="entry name" value="YqeY"/>
    <property type="match status" value="1"/>
</dbReference>
<dbReference type="InterPro" id="IPR042184">
    <property type="entry name" value="YqeY/Aim41_N"/>
</dbReference>
<dbReference type="PANTHER" id="PTHR28055">
    <property type="entry name" value="ALTERED INHERITANCE OF MITOCHONDRIA PROTEIN 41, MITOCHONDRIAL"/>
    <property type="match status" value="1"/>
</dbReference>
<sequence length="158" mass="16702">MAELKDRIRADLTAAMKQRDKQTTTVLRSVLTAIGTEEVSGEAAHELTVEAELAIVNREVRKRKEAAEGFASGGREEQAAAELAEAELLSAYLPTPLTDDELAALVEAEIAAVTEQLGERPTMKQMGQVIKGVNAKAQGRADGSAVAARVRAALSSSS</sequence>
<dbReference type="SUPFAM" id="SSF89095">
    <property type="entry name" value="GatB/YqeY motif"/>
    <property type="match status" value="1"/>
</dbReference>
<comment type="caution">
    <text evidence="1">The sequence shown here is derived from an EMBL/GenBank/DDBJ whole genome shotgun (WGS) entry which is preliminary data.</text>
</comment>
<keyword evidence="2" id="KW-1185">Reference proteome</keyword>
<dbReference type="Gene3D" id="1.10.10.410">
    <property type="match status" value="1"/>
</dbReference>
<gene>
    <name evidence="1" type="ORF">GGQ54_001972</name>
</gene>
<dbReference type="AlphaFoldDB" id="A0A7Z0D9S0"/>
<organism evidence="1 2">
    <name type="scientific">Naumannella cuiyingiana</name>
    <dbReference type="NCBI Taxonomy" id="1347891"/>
    <lineage>
        <taxon>Bacteria</taxon>
        <taxon>Bacillati</taxon>
        <taxon>Actinomycetota</taxon>
        <taxon>Actinomycetes</taxon>
        <taxon>Propionibacteriales</taxon>
        <taxon>Propionibacteriaceae</taxon>
        <taxon>Naumannella</taxon>
    </lineage>
</organism>